<dbReference type="PANTHER" id="PTHR19876">
    <property type="entry name" value="COATOMER"/>
    <property type="match status" value="1"/>
</dbReference>
<evidence type="ECO:0000256" key="7">
    <source>
        <dbReference type="PROSITE-ProRule" id="PRU00221"/>
    </source>
</evidence>
<evidence type="ECO:0000256" key="5">
    <source>
        <dbReference type="ARBA" id="ARBA00025536"/>
    </source>
</evidence>
<dbReference type="EMBL" id="JAMSHJ010000005">
    <property type="protein sequence ID" value="KAI5414011.1"/>
    <property type="molecule type" value="Genomic_DNA"/>
</dbReference>
<feature type="repeat" description="WD" evidence="7">
    <location>
        <begin position="227"/>
        <end position="259"/>
    </location>
</feature>
<dbReference type="GO" id="GO:0006888">
    <property type="term" value="P:endoplasmic reticulum to Golgi vesicle-mediated transport"/>
    <property type="evidence" value="ECO:0007669"/>
    <property type="project" value="TreeGrafter"/>
</dbReference>
<evidence type="ECO:0000256" key="4">
    <source>
        <dbReference type="ARBA" id="ARBA00023329"/>
    </source>
</evidence>
<dbReference type="Gene3D" id="2.130.10.10">
    <property type="entry name" value="YVTN repeat-like/Quinoprotein amine dehydrogenase"/>
    <property type="match status" value="1"/>
</dbReference>
<dbReference type="Proteomes" id="UP001058974">
    <property type="component" value="Chromosome 5"/>
</dbReference>
<comment type="caution">
    <text evidence="8">The sequence shown here is derived from an EMBL/GenBank/DDBJ whole genome shotgun (WGS) entry which is preliminary data.</text>
</comment>
<dbReference type="GO" id="GO:0030126">
    <property type="term" value="C:COPI vesicle coat"/>
    <property type="evidence" value="ECO:0007669"/>
    <property type="project" value="TreeGrafter"/>
</dbReference>
<evidence type="ECO:0000256" key="1">
    <source>
        <dbReference type="ARBA" id="ARBA00004156"/>
    </source>
</evidence>
<dbReference type="Gramene" id="Psat05G0823400-T1">
    <property type="protein sequence ID" value="KAI5414011.1"/>
    <property type="gene ID" value="KIW84_058234"/>
</dbReference>
<evidence type="ECO:0000313" key="9">
    <source>
        <dbReference type="Proteomes" id="UP001058974"/>
    </source>
</evidence>
<dbReference type="PROSITE" id="PS50082">
    <property type="entry name" value="WD_REPEATS_2"/>
    <property type="match status" value="4"/>
</dbReference>
<dbReference type="PRINTS" id="PR00320">
    <property type="entry name" value="GPROTEINBRPT"/>
</dbReference>
<dbReference type="InterPro" id="IPR036322">
    <property type="entry name" value="WD40_repeat_dom_sf"/>
</dbReference>
<reference evidence="8 9" key="1">
    <citation type="journal article" date="2022" name="Nat. Genet.">
        <title>Improved pea reference genome and pan-genome highlight genomic features and evolutionary characteristics.</title>
        <authorList>
            <person name="Yang T."/>
            <person name="Liu R."/>
            <person name="Luo Y."/>
            <person name="Hu S."/>
            <person name="Wang D."/>
            <person name="Wang C."/>
            <person name="Pandey M.K."/>
            <person name="Ge S."/>
            <person name="Xu Q."/>
            <person name="Li N."/>
            <person name="Li G."/>
            <person name="Huang Y."/>
            <person name="Saxena R.K."/>
            <person name="Ji Y."/>
            <person name="Li M."/>
            <person name="Yan X."/>
            <person name="He Y."/>
            <person name="Liu Y."/>
            <person name="Wang X."/>
            <person name="Xiang C."/>
            <person name="Varshney R.K."/>
            <person name="Ding H."/>
            <person name="Gao S."/>
            <person name="Zong X."/>
        </authorList>
    </citation>
    <scope>NUCLEOTIDE SEQUENCE [LARGE SCALE GENOMIC DNA]</scope>
    <source>
        <strain evidence="8 9">cv. Zhongwan 6</strain>
    </source>
</reference>
<dbReference type="SUPFAM" id="SSF50978">
    <property type="entry name" value="WD40 repeat-like"/>
    <property type="match status" value="1"/>
</dbReference>
<dbReference type="Gramene" id="PSAT_LOCUS19215_t1">
    <property type="protein sequence ID" value="CAL5199863.1"/>
    <property type="gene ID" value="PSAT_LOCUS19215"/>
</dbReference>
<dbReference type="InterPro" id="IPR020472">
    <property type="entry name" value="WD40_PAC1"/>
</dbReference>
<dbReference type="GO" id="GO:0006886">
    <property type="term" value="P:intracellular protein transport"/>
    <property type="evidence" value="ECO:0007669"/>
    <property type="project" value="TreeGrafter"/>
</dbReference>
<evidence type="ECO:0000256" key="6">
    <source>
        <dbReference type="ARBA" id="ARBA00032920"/>
    </source>
</evidence>
<dbReference type="PANTHER" id="PTHR19876:SF75">
    <property type="entry name" value="COATOMER SUBUNIT BETA'-3"/>
    <property type="match status" value="1"/>
</dbReference>
<evidence type="ECO:0000256" key="3">
    <source>
        <dbReference type="ARBA" id="ARBA00022737"/>
    </source>
</evidence>
<keyword evidence="4" id="KW-0968">Cytoplasmic vesicle</keyword>
<proteinExistence type="predicted"/>
<dbReference type="SMART" id="SM00320">
    <property type="entry name" value="WD40"/>
    <property type="match status" value="6"/>
</dbReference>
<evidence type="ECO:0000256" key="2">
    <source>
        <dbReference type="ARBA" id="ARBA00022574"/>
    </source>
</evidence>
<dbReference type="Gramene" id="Psat1g004640.1">
    <property type="protein sequence ID" value="Psat1g004640.1.cds"/>
    <property type="gene ID" value="Psat1g004640"/>
</dbReference>
<dbReference type="GO" id="GO:0006891">
    <property type="term" value="P:intra-Golgi vesicle-mediated transport"/>
    <property type="evidence" value="ECO:0007669"/>
    <property type="project" value="TreeGrafter"/>
</dbReference>
<dbReference type="CDD" id="cd00200">
    <property type="entry name" value="WD40"/>
    <property type="match status" value="1"/>
</dbReference>
<accession>A0A9D4X4E8</accession>
<feature type="repeat" description="WD" evidence="7">
    <location>
        <begin position="183"/>
        <end position="226"/>
    </location>
</feature>
<gene>
    <name evidence="8" type="ORF">KIW84_058234</name>
</gene>
<keyword evidence="9" id="KW-1185">Reference proteome</keyword>
<comment type="function">
    <text evidence="5">The coatomer is a cytosolic protein complex that binds to dilysine motifs and reversibly associates with Golgi non-clathrin-coated vesicles, which further mediate biosynthetic protein transport from the ER, via the Golgi up to the trans Golgi network. Coatomer complex is required for budding from Golgi membranes, and is essential for the retrograde Golgi-to-ER transport of dilysine-tagged proteins.</text>
</comment>
<comment type="subcellular location">
    <subcellularLocation>
        <location evidence="1">Cytoplasmic vesicle membrane</location>
    </subcellularLocation>
</comment>
<dbReference type="InterPro" id="IPR050844">
    <property type="entry name" value="Coatomer_complex_subunit"/>
</dbReference>
<sequence>MEQTLSLEIEHDFVQNSERVKSVDMHPTEPWVLLGLYSGTISIWNYQTKVEEKSLKISESPVRSAKFIVRENWIIAATDDKYIRVYNYEKMEKIIEFEGHKDYIRSLDIHPFLPYVVSASDDQVLKLWNWKKGWSCDETFEGHTHYVMQVAFNPKDPSTFASTSLDGTLKIWTIDSSTPNFTFEGHSKGVNCVDYFENNEKQYLLSGSDDYTAKIWNYDSKECIKTLEGHKNNVTAICAHPEIPIIVTASEDFTVKIWNDATFRLETSLDFGLERVWSIGYKKGSSQLAFGCDKGFIIVTVNLANFQVKQD</sequence>
<dbReference type="PROSITE" id="PS50294">
    <property type="entry name" value="WD_REPEATS_REGION"/>
    <property type="match status" value="4"/>
</dbReference>
<protein>
    <recommendedName>
        <fullName evidence="6">Beta'-coat protein</fullName>
    </recommendedName>
</protein>
<feature type="repeat" description="WD" evidence="7">
    <location>
        <begin position="140"/>
        <end position="182"/>
    </location>
</feature>
<dbReference type="GO" id="GO:0006890">
    <property type="term" value="P:retrograde vesicle-mediated transport, Golgi to endoplasmic reticulum"/>
    <property type="evidence" value="ECO:0007669"/>
    <property type="project" value="TreeGrafter"/>
</dbReference>
<dbReference type="OrthoDB" id="2150324at2759"/>
<keyword evidence="2 7" id="KW-0853">WD repeat</keyword>
<name>A0A9D4X4E8_PEA</name>
<dbReference type="Pfam" id="PF00400">
    <property type="entry name" value="WD40"/>
    <property type="match status" value="6"/>
</dbReference>
<keyword evidence="3" id="KW-0677">Repeat</keyword>
<dbReference type="FunFam" id="2.130.10.10:FF:000016">
    <property type="entry name" value="Coatomer alpha subunit, putative"/>
    <property type="match status" value="1"/>
</dbReference>
<dbReference type="AlphaFoldDB" id="A0A9D4X4E8"/>
<dbReference type="InterPro" id="IPR015943">
    <property type="entry name" value="WD40/YVTN_repeat-like_dom_sf"/>
</dbReference>
<organism evidence="8 9">
    <name type="scientific">Pisum sativum</name>
    <name type="common">Garden pea</name>
    <name type="synonym">Lathyrus oleraceus</name>
    <dbReference type="NCBI Taxonomy" id="3888"/>
    <lineage>
        <taxon>Eukaryota</taxon>
        <taxon>Viridiplantae</taxon>
        <taxon>Streptophyta</taxon>
        <taxon>Embryophyta</taxon>
        <taxon>Tracheophyta</taxon>
        <taxon>Spermatophyta</taxon>
        <taxon>Magnoliopsida</taxon>
        <taxon>eudicotyledons</taxon>
        <taxon>Gunneridae</taxon>
        <taxon>Pentapetalae</taxon>
        <taxon>rosids</taxon>
        <taxon>fabids</taxon>
        <taxon>Fabales</taxon>
        <taxon>Fabaceae</taxon>
        <taxon>Papilionoideae</taxon>
        <taxon>50 kb inversion clade</taxon>
        <taxon>NPAAA clade</taxon>
        <taxon>Hologalegina</taxon>
        <taxon>IRL clade</taxon>
        <taxon>Fabeae</taxon>
        <taxon>Lathyrus</taxon>
    </lineage>
</organism>
<dbReference type="InterPro" id="IPR001680">
    <property type="entry name" value="WD40_rpt"/>
</dbReference>
<evidence type="ECO:0000313" key="8">
    <source>
        <dbReference type="EMBL" id="KAI5414011.1"/>
    </source>
</evidence>
<feature type="repeat" description="WD" evidence="7">
    <location>
        <begin position="97"/>
        <end position="129"/>
    </location>
</feature>